<sequence length="201" mass="21942">MDKEEEARKNMFGDELAKNKRWVVMKSCDDHDDQDDICDEEDSSRISMESSPEDDSINSIASSSSSDMVEDASSSSSSSSSSAFSPTSTLSNGPLYELSELMVHLPLRRGLSKYYQGKSQSFTSLASAKSLEDLPKKVSLPVRKKLMKPCKSYGGGLECGAQKLRYPKGVISKKSSRGGSNFLSSLGNFSPNSVSVQKNFF</sequence>
<dbReference type="GO" id="GO:0005634">
    <property type="term" value="C:nucleus"/>
    <property type="evidence" value="ECO:0007669"/>
    <property type="project" value="UniProtKB-SubCell"/>
</dbReference>
<dbReference type="GO" id="GO:0006950">
    <property type="term" value="P:response to stress"/>
    <property type="evidence" value="ECO:0007669"/>
    <property type="project" value="UniProtKB-ARBA"/>
</dbReference>
<dbReference type="PANTHER" id="PTHR33172:SF103">
    <property type="entry name" value="PROTEIN OXIDATIVE STRESS 3"/>
    <property type="match status" value="1"/>
</dbReference>
<dbReference type="AlphaFoldDB" id="A0AA88DC35"/>
<keyword evidence="5" id="KW-1185">Reference proteome</keyword>
<comment type="subcellular location">
    <subcellularLocation>
        <location evidence="1">Nucleus</location>
    </subcellularLocation>
</comment>
<evidence type="ECO:0000256" key="1">
    <source>
        <dbReference type="ARBA" id="ARBA00004123"/>
    </source>
</evidence>
<feature type="compositionally biased region" description="Acidic residues" evidence="3">
    <location>
        <begin position="30"/>
        <end position="42"/>
    </location>
</feature>
<organism evidence="4 5">
    <name type="scientific">Ficus carica</name>
    <name type="common">Common fig</name>
    <dbReference type="NCBI Taxonomy" id="3494"/>
    <lineage>
        <taxon>Eukaryota</taxon>
        <taxon>Viridiplantae</taxon>
        <taxon>Streptophyta</taxon>
        <taxon>Embryophyta</taxon>
        <taxon>Tracheophyta</taxon>
        <taxon>Spermatophyta</taxon>
        <taxon>Magnoliopsida</taxon>
        <taxon>eudicotyledons</taxon>
        <taxon>Gunneridae</taxon>
        <taxon>Pentapetalae</taxon>
        <taxon>rosids</taxon>
        <taxon>fabids</taxon>
        <taxon>Rosales</taxon>
        <taxon>Moraceae</taxon>
        <taxon>Ficeae</taxon>
        <taxon>Ficus</taxon>
    </lineage>
</organism>
<proteinExistence type="predicted"/>
<accession>A0AA88DC35</accession>
<dbReference type="Proteomes" id="UP001187192">
    <property type="component" value="Unassembled WGS sequence"/>
</dbReference>
<evidence type="ECO:0000313" key="4">
    <source>
        <dbReference type="EMBL" id="GMN50651.1"/>
    </source>
</evidence>
<name>A0AA88DC35_FICCA</name>
<evidence type="ECO:0000313" key="5">
    <source>
        <dbReference type="Proteomes" id="UP001187192"/>
    </source>
</evidence>
<evidence type="ECO:0000256" key="2">
    <source>
        <dbReference type="ARBA" id="ARBA00023242"/>
    </source>
</evidence>
<evidence type="ECO:0008006" key="6">
    <source>
        <dbReference type="Google" id="ProtNLM"/>
    </source>
</evidence>
<feature type="compositionally biased region" description="Low complexity" evidence="3">
    <location>
        <begin position="57"/>
        <end position="89"/>
    </location>
</feature>
<evidence type="ECO:0000256" key="3">
    <source>
        <dbReference type="SAM" id="MobiDB-lite"/>
    </source>
</evidence>
<gene>
    <name evidence="4" type="ORF">TIFTF001_019810</name>
</gene>
<dbReference type="InterPro" id="IPR051992">
    <property type="entry name" value="OxStress_Response_Reg"/>
</dbReference>
<feature type="region of interest" description="Disordered" evidence="3">
    <location>
        <begin position="29"/>
        <end position="89"/>
    </location>
</feature>
<dbReference type="EMBL" id="BTGU01000034">
    <property type="protein sequence ID" value="GMN50651.1"/>
    <property type="molecule type" value="Genomic_DNA"/>
</dbReference>
<protein>
    <recommendedName>
        <fullName evidence="6">Oxidative stress 3</fullName>
    </recommendedName>
</protein>
<dbReference type="PANTHER" id="PTHR33172">
    <property type="entry name" value="OS08G0516900 PROTEIN"/>
    <property type="match status" value="1"/>
</dbReference>
<reference evidence="4" key="1">
    <citation type="submission" date="2023-07" db="EMBL/GenBank/DDBJ databases">
        <title>draft genome sequence of fig (Ficus carica).</title>
        <authorList>
            <person name="Takahashi T."/>
            <person name="Nishimura K."/>
        </authorList>
    </citation>
    <scope>NUCLEOTIDE SEQUENCE</scope>
</reference>
<comment type="caution">
    <text evidence="4">The sequence shown here is derived from an EMBL/GenBank/DDBJ whole genome shotgun (WGS) entry which is preliminary data.</text>
</comment>
<keyword evidence="2" id="KW-0539">Nucleus</keyword>